<dbReference type="InterPro" id="IPR005749">
    <property type="entry name" value="Ribosomal_uL15_bac-type"/>
</dbReference>
<organism evidence="8 9">
    <name type="scientific">Eiseniibacteriota bacterium</name>
    <dbReference type="NCBI Taxonomy" id="2212470"/>
    <lineage>
        <taxon>Bacteria</taxon>
        <taxon>Candidatus Eiseniibacteriota</taxon>
    </lineage>
</organism>
<evidence type="ECO:0000313" key="9">
    <source>
        <dbReference type="Proteomes" id="UP000748308"/>
    </source>
</evidence>
<dbReference type="GO" id="GO:0022625">
    <property type="term" value="C:cytosolic large ribosomal subunit"/>
    <property type="evidence" value="ECO:0007669"/>
    <property type="project" value="TreeGrafter"/>
</dbReference>
<keyword evidence="3 4" id="KW-0687">Ribonucleoprotein</keyword>
<comment type="caution">
    <text evidence="8">The sequence shown here is derived from an EMBL/GenBank/DDBJ whole genome shotgun (WGS) entry which is preliminary data.</text>
</comment>
<dbReference type="PANTHER" id="PTHR12934:SF11">
    <property type="entry name" value="LARGE RIBOSOMAL SUBUNIT PROTEIN UL15M"/>
    <property type="match status" value="1"/>
</dbReference>
<comment type="function">
    <text evidence="4">Binds to the 23S rRNA.</text>
</comment>
<dbReference type="Proteomes" id="UP000748308">
    <property type="component" value="Unassembled WGS sequence"/>
</dbReference>
<dbReference type="EMBL" id="VGIY01000154">
    <property type="protein sequence ID" value="MBM3317624.1"/>
    <property type="molecule type" value="Genomic_DNA"/>
</dbReference>
<evidence type="ECO:0000256" key="3">
    <source>
        <dbReference type="ARBA" id="ARBA00023274"/>
    </source>
</evidence>
<dbReference type="HAMAP" id="MF_01341">
    <property type="entry name" value="Ribosomal_uL15"/>
    <property type="match status" value="1"/>
</dbReference>
<comment type="similarity">
    <text evidence="1 4 5">Belongs to the universal ribosomal protein uL15 family.</text>
</comment>
<dbReference type="InterPro" id="IPR021131">
    <property type="entry name" value="Ribosomal_uL15/eL18"/>
</dbReference>
<dbReference type="Pfam" id="PF00828">
    <property type="entry name" value="Ribosomal_L27A"/>
    <property type="match status" value="1"/>
</dbReference>
<evidence type="ECO:0000256" key="5">
    <source>
        <dbReference type="RuleBase" id="RU003888"/>
    </source>
</evidence>
<dbReference type="InterPro" id="IPR001196">
    <property type="entry name" value="Ribosomal_uL15_CS"/>
</dbReference>
<gene>
    <name evidence="4 8" type="primary">rplO</name>
    <name evidence="8" type="ORF">FJY75_07205</name>
</gene>
<evidence type="ECO:0000313" key="8">
    <source>
        <dbReference type="EMBL" id="MBM3317624.1"/>
    </source>
</evidence>
<dbReference type="PANTHER" id="PTHR12934">
    <property type="entry name" value="50S RIBOSOMAL PROTEIN L15"/>
    <property type="match status" value="1"/>
</dbReference>
<dbReference type="SUPFAM" id="SSF52080">
    <property type="entry name" value="Ribosomal proteins L15p and L18e"/>
    <property type="match status" value="1"/>
</dbReference>
<dbReference type="InterPro" id="IPR030878">
    <property type="entry name" value="Ribosomal_uL15"/>
</dbReference>
<evidence type="ECO:0000256" key="6">
    <source>
        <dbReference type="SAM" id="MobiDB-lite"/>
    </source>
</evidence>
<keyword evidence="2 4" id="KW-0689">Ribosomal protein</keyword>
<feature type="region of interest" description="Disordered" evidence="6">
    <location>
        <begin position="1"/>
        <end position="54"/>
    </location>
</feature>
<dbReference type="GO" id="GO:0006412">
    <property type="term" value="P:translation"/>
    <property type="evidence" value="ECO:0007669"/>
    <property type="project" value="UniProtKB-UniRule"/>
</dbReference>
<dbReference type="InterPro" id="IPR036227">
    <property type="entry name" value="Ribosomal_uL15/eL18_sf"/>
</dbReference>
<dbReference type="NCBIfam" id="TIGR01071">
    <property type="entry name" value="rplO_bact"/>
    <property type="match status" value="1"/>
</dbReference>
<name>A0A938BM32_UNCEI</name>
<protein>
    <recommendedName>
        <fullName evidence="4">Large ribosomal subunit protein uL15</fullName>
    </recommendedName>
</protein>
<evidence type="ECO:0000256" key="1">
    <source>
        <dbReference type="ARBA" id="ARBA00007320"/>
    </source>
</evidence>
<evidence type="ECO:0000259" key="7">
    <source>
        <dbReference type="Pfam" id="PF00828"/>
    </source>
</evidence>
<dbReference type="PROSITE" id="PS00475">
    <property type="entry name" value="RIBOSOMAL_L15"/>
    <property type="match status" value="1"/>
</dbReference>
<dbReference type="GO" id="GO:0019843">
    <property type="term" value="F:rRNA binding"/>
    <property type="evidence" value="ECO:0007669"/>
    <property type="project" value="UniProtKB-UniRule"/>
</dbReference>
<sequence length="151" mass="16400">MKLNEIRPAPGAVRARKRRGCGTGSGHGGTSTKGHKGIQARSGGSSRDWFEGGQMPLQRRLPKRGFRNHTRQLFQVVNLRDLARFDAGSRVTPQELREAGLVRRPALPIKLLGEGSLDRALTVRVHAASRSAMEKISQSGGTVELLTPTQA</sequence>
<comment type="subunit">
    <text evidence="4">Part of the 50S ribosomal subunit.</text>
</comment>
<reference evidence="8" key="1">
    <citation type="submission" date="2019-03" db="EMBL/GenBank/DDBJ databases">
        <title>Lake Tanganyika Metagenome-Assembled Genomes (MAGs).</title>
        <authorList>
            <person name="Tran P."/>
        </authorList>
    </citation>
    <scope>NUCLEOTIDE SEQUENCE</scope>
    <source>
        <strain evidence="8">M_DeepCast_400m_m2_100</strain>
    </source>
</reference>
<keyword evidence="4" id="KW-0694">RNA-binding</keyword>
<keyword evidence="4" id="KW-0699">rRNA-binding</keyword>
<evidence type="ECO:0000256" key="2">
    <source>
        <dbReference type="ARBA" id="ARBA00022980"/>
    </source>
</evidence>
<proteinExistence type="inferred from homology"/>
<feature type="domain" description="Large ribosomal subunit protein uL15/eL18" evidence="7">
    <location>
        <begin position="76"/>
        <end position="144"/>
    </location>
</feature>
<feature type="compositionally biased region" description="Gly residues" evidence="6">
    <location>
        <begin position="21"/>
        <end position="31"/>
    </location>
</feature>
<dbReference type="GO" id="GO:0003735">
    <property type="term" value="F:structural constituent of ribosome"/>
    <property type="evidence" value="ECO:0007669"/>
    <property type="project" value="InterPro"/>
</dbReference>
<accession>A0A938BM32</accession>
<dbReference type="Gene3D" id="3.100.10.10">
    <property type="match status" value="1"/>
</dbReference>
<evidence type="ECO:0000256" key="4">
    <source>
        <dbReference type="HAMAP-Rule" id="MF_01341"/>
    </source>
</evidence>
<dbReference type="AlphaFoldDB" id="A0A938BM32"/>